<dbReference type="AlphaFoldDB" id="A0A9P1JWG3"/>
<sequence>MHQYREGKVKSTPTRGVKQFLKPDAYKQSERPCAVTAYLLYNGSATYSKQRA</sequence>
<reference evidence="1 2" key="1">
    <citation type="journal article" date="2011" name="PLoS Genet.">
        <title>Azospirillum genomes reveal transition of bacteria from aquatic to terrestrial environments.</title>
        <authorList>
            <person name="Wisniewski-Dye F."/>
            <person name="Borziak K."/>
            <person name="Khalsa-Moyers G."/>
            <person name="Alexandre G."/>
            <person name="Sukharnikov L.O."/>
            <person name="Wuichet K."/>
            <person name="Hurst G.B."/>
            <person name="McDonald W.H."/>
            <person name="Robertson J.S."/>
            <person name="Barbe V."/>
            <person name="Calteau A."/>
            <person name="Rouy Z."/>
            <person name="Mangenot S."/>
            <person name="Prigent-Combaret C."/>
            <person name="Normand P."/>
            <person name="Boyer M."/>
            <person name="Siguier P."/>
            <person name="Dessaux Y."/>
            <person name="Elmerich C."/>
            <person name="Condemine G."/>
            <person name="Krishnen G."/>
            <person name="Kennedy I."/>
            <person name="Paterson A.H."/>
            <person name="Gonzalez V."/>
            <person name="Mavingui P."/>
            <person name="Zhulin I.B."/>
        </authorList>
    </citation>
    <scope>NUCLEOTIDE SEQUENCE [LARGE SCALE GENOMIC DNA]</scope>
    <source>
        <strain evidence="1 2">Sp245</strain>
    </source>
</reference>
<evidence type="ECO:0000313" key="1">
    <source>
        <dbReference type="EMBL" id="CCD01146.1"/>
    </source>
</evidence>
<name>A0A9P1JWG3_9PROT</name>
<keyword evidence="2" id="KW-1185">Reference proteome</keyword>
<accession>A0A9P1JWG3</accession>
<dbReference type="Proteomes" id="UP000007319">
    <property type="component" value="Plasmid AZOBR_p1"/>
</dbReference>
<proteinExistence type="predicted"/>
<protein>
    <submittedName>
        <fullName evidence="1">Uncharacterized protein</fullName>
    </submittedName>
</protein>
<evidence type="ECO:0000313" key="2">
    <source>
        <dbReference type="Proteomes" id="UP000007319"/>
    </source>
</evidence>
<organism evidence="1 2">
    <name type="scientific">Azospirillum baldaniorum</name>
    <dbReference type="NCBI Taxonomy" id="1064539"/>
    <lineage>
        <taxon>Bacteria</taxon>
        <taxon>Pseudomonadati</taxon>
        <taxon>Pseudomonadota</taxon>
        <taxon>Alphaproteobacteria</taxon>
        <taxon>Rhodospirillales</taxon>
        <taxon>Azospirillaceae</taxon>
        <taxon>Azospirillum</taxon>
    </lineage>
</organism>
<gene>
    <name evidence="1" type="ORF">AZOBR_p1150026</name>
</gene>
<dbReference type="KEGG" id="abs:AZOBR_p1150026"/>
<dbReference type="EMBL" id="HE577328">
    <property type="protein sequence ID" value="CCD01146.1"/>
    <property type="molecule type" value="Genomic_DNA"/>
</dbReference>
<keyword evidence="1" id="KW-0614">Plasmid</keyword>
<geneLocation type="plasmid" evidence="1 2">
    <name>AZOBR_p1</name>
</geneLocation>